<proteinExistence type="predicted"/>
<keyword evidence="4" id="KW-1185">Reference proteome</keyword>
<reference evidence="3 4" key="1">
    <citation type="submission" date="2019-05" db="EMBL/GenBank/DDBJ databases">
        <title>Draft genome sequence of Nonomuraea zeae DSM 100528.</title>
        <authorList>
            <person name="Saricaoglu S."/>
            <person name="Isik K."/>
        </authorList>
    </citation>
    <scope>NUCLEOTIDE SEQUENCE [LARGE SCALE GENOMIC DNA]</scope>
    <source>
        <strain evidence="3 4">DSM 100528</strain>
    </source>
</reference>
<accession>A0A5S4GGP0</accession>
<organism evidence="3 4">
    <name type="scientific">Nonomuraea zeae</name>
    <dbReference type="NCBI Taxonomy" id="1642303"/>
    <lineage>
        <taxon>Bacteria</taxon>
        <taxon>Bacillati</taxon>
        <taxon>Actinomycetota</taxon>
        <taxon>Actinomycetes</taxon>
        <taxon>Streptosporangiales</taxon>
        <taxon>Streptosporangiaceae</taxon>
        <taxon>Nonomuraea</taxon>
    </lineage>
</organism>
<sequence length="165" mass="17142">MASVLVPCTVALFAVACSAPPPAVPERPGATSSAPSTAAGPSSSGPEEPPSSDLTMTMPPPTLTGPLRVPGMDAGTKTLLKAGPRRGSMIVGDIPPGRSGLWIIFFCRGAGTAEIRLEPGYILPFTCQDGVIAPIMNRMDAPHEKTLTVRIQAPTAVEWALRITR</sequence>
<comment type="caution">
    <text evidence="3">The sequence shown here is derived from an EMBL/GenBank/DDBJ whole genome shotgun (WGS) entry which is preliminary data.</text>
</comment>
<dbReference type="AlphaFoldDB" id="A0A5S4GGP0"/>
<evidence type="ECO:0000313" key="4">
    <source>
        <dbReference type="Proteomes" id="UP000306628"/>
    </source>
</evidence>
<feature type="chain" id="PRO_5024279024" evidence="2">
    <location>
        <begin position="24"/>
        <end position="165"/>
    </location>
</feature>
<gene>
    <name evidence="3" type="ORF">ETD85_23555</name>
</gene>
<dbReference type="EMBL" id="VCKX01000073">
    <property type="protein sequence ID" value="TMR32147.1"/>
    <property type="molecule type" value="Genomic_DNA"/>
</dbReference>
<dbReference type="Proteomes" id="UP000306628">
    <property type="component" value="Unassembled WGS sequence"/>
</dbReference>
<feature type="compositionally biased region" description="Low complexity" evidence="1">
    <location>
        <begin position="28"/>
        <end position="57"/>
    </location>
</feature>
<name>A0A5S4GGP0_9ACTN</name>
<evidence type="ECO:0000256" key="2">
    <source>
        <dbReference type="SAM" id="SignalP"/>
    </source>
</evidence>
<feature type="region of interest" description="Disordered" evidence="1">
    <location>
        <begin position="22"/>
        <end position="80"/>
    </location>
</feature>
<dbReference type="RefSeq" id="WP_138691940.1">
    <property type="nucleotide sequence ID" value="NZ_JBHSAZ010000096.1"/>
</dbReference>
<evidence type="ECO:0000313" key="3">
    <source>
        <dbReference type="EMBL" id="TMR32147.1"/>
    </source>
</evidence>
<keyword evidence="2" id="KW-0732">Signal</keyword>
<protein>
    <submittedName>
        <fullName evidence="3">Uncharacterized protein</fullName>
    </submittedName>
</protein>
<dbReference type="OrthoDB" id="3540800at2"/>
<feature type="signal peptide" evidence="2">
    <location>
        <begin position="1"/>
        <end position="23"/>
    </location>
</feature>
<evidence type="ECO:0000256" key="1">
    <source>
        <dbReference type="SAM" id="MobiDB-lite"/>
    </source>
</evidence>